<dbReference type="SUPFAM" id="SSF48452">
    <property type="entry name" value="TPR-like"/>
    <property type="match status" value="1"/>
</dbReference>
<dbReference type="PANTHER" id="PTHR44809">
    <property type="match status" value="1"/>
</dbReference>
<feature type="repeat" description="TPR" evidence="1">
    <location>
        <begin position="267"/>
        <end position="300"/>
    </location>
</feature>
<accession>A0A1F4T4Y3</accession>
<dbReference type="SMART" id="SM00028">
    <property type="entry name" value="TPR"/>
    <property type="match status" value="3"/>
</dbReference>
<evidence type="ECO:0000313" key="3">
    <source>
        <dbReference type="Proteomes" id="UP000178602"/>
    </source>
</evidence>
<keyword evidence="1" id="KW-0802">TPR repeat</keyword>
<dbReference type="InterPro" id="IPR019734">
    <property type="entry name" value="TPR_rpt"/>
</dbReference>
<dbReference type="AlphaFoldDB" id="A0A1F4T4Y3"/>
<comment type="caution">
    <text evidence="2">The sequence shown here is derived from an EMBL/GenBank/DDBJ whole genome shotgun (WGS) entry which is preliminary data.</text>
</comment>
<dbReference type="SUPFAM" id="SSF54001">
    <property type="entry name" value="Cysteine proteinases"/>
    <property type="match status" value="1"/>
</dbReference>
<reference evidence="2 3" key="1">
    <citation type="journal article" date="2016" name="Nat. Commun.">
        <title>Thousands of microbial genomes shed light on interconnected biogeochemical processes in an aquifer system.</title>
        <authorList>
            <person name="Anantharaman K."/>
            <person name="Brown C.T."/>
            <person name="Hug L.A."/>
            <person name="Sharon I."/>
            <person name="Castelle C.J."/>
            <person name="Probst A.J."/>
            <person name="Thomas B.C."/>
            <person name="Singh A."/>
            <person name="Wilkins M.J."/>
            <person name="Karaoz U."/>
            <person name="Brodie E.L."/>
            <person name="Williams K.H."/>
            <person name="Hubbard S.S."/>
            <person name="Banfield J.F."/>
        </authorList>
    </citation>
    <scope>NUCLEOTIDE SEQUENCE [LARGE SCALE GENOMIC DNA]</scope>
</reference>
<dbReference type="InterPro" id="IPR011990">
    <property type="entry name" value="TPR-like_helical_dom_sf"/>
</dbReference>
<dbReference type="Gene3D" id="1.25.40.10">
    <property type="entry name" value="Tetratricopeptide repeat domain"/>
    <property type="match status" value="1"/>
</dbReference>
<dbReference type="Proteomes" id="UP000178602">
    <property type="component" value="Unassembled WGS sequence"/>
</dbReference>
<dbReference type="EMBL" id="MEUG01000001">
    <property type="protein sequence ID" value="OGC27539.1"/>
    <property type="molecule type" value="Genomic_DNA"/>
</dbReference>
<dbReference type="InterPro" id="IPR038765">
    <property type="entry name" value="Papain-like_cys_pep_sf"/>
</dbReference>
<proteinExistence type="predicted"/>
<protein>
    <submittedName>
        <fullName evidence="2">Uncharacterized protein</fullName>
    </submittedName>
</protein>
<dbReference type="PANTHER" id="PTHR44809:SF1">
    <property type="entry name" value="PROTEIN O-MANNOSYL-TRANSFERASE TMTC1"/>
    <property type="match status" value="1"/>
</dbReference>
<evidence type="ECO:0000313" key="2">
    <source>
        <dbReference type="EMBL" id="OGC27539.1"/>
    </source>
</evidence>
<gene>
    <name evidence="2" type="ORF">A3K49_00750</name>
</gene>
<sequence>MSVMISSIRMLDQARAIHLSRRNGGVDPLALTPEIRRHVGGLLPDHNRVSTIDRALLLFRSVIPAGQSFSFGGTSYSGLPAESGGLNVYCNTDCNNRLRRQTNGLPLPTDIINAPKHDASRIAKCVEYSFLLISLLRAADLEAHLVKDGLLHTYAAARLGGEWYKLDAFYIDKKLPPRFELLPGPVEYLSERLTLGLFHSNKAEVLKQQRHREKALMEVKTAIEIAPDLAEAWINYGAILLELNGQGSANEAMAAFKKALSLEPDNSVALNNAAVLLIKEGKRDEAKRIFNEILDREPGNESARRNLVNLNGGPFLAGLLKGLL</sequence>
<dbReference type="InterPro" id="IPR052943">
    <property type="entry name" value="TMTC_O-mannosyl-trnsfr"/>
</dbReference>
<dbReference type="PROSITE" id="PS50005">
    <property type="entry name" value="TPR"/>
    <property type="match status" value="1"/>
</dbReference>
<dbReference type="Pfam" id="PF14559">
    <property type="entry name" value="TPR_19"/>
    <property type="match status" value="1"/>
</dbReference>
<evidence type="ECO:0000256" key="1">
    <source>
        <dbReference type="PROSITE-ProRule" id="PRU00339"/>
    </source>
</evidence>
<organism evidence="2 3">
    <name type="scientific">candidate division WOR-1 bacterium RIFOXYC12_FULL_54_18</name>
    <dbReference type="NCBI Taxonomy" id="1802584"/>
    <lineage>
        <taxon>Bacteria</taxon>
        <taxon>Bacillati</taxon>
        <taxon>Saganbacteria</taxon>
    </lineage>
</organism>
<name>A0A1F4T4Y3_UNCSA</name>